<feature type="compositionally biased region" description="Low complexity" evidence="1">
    <location>
        <begin position="41"/>
        <end position="50"/>
    </location>
</feature>
<dbReference type="AlphaFoldDB" id="A0A1X7VN85"/>
<name>A0A1X7VN85_AMPQE</name>
<dbReference type="EnsemblMetazoa" id="Aqu2.1.41861_001">
    <property type="protein sequence ID" value="Aqu2.1.41861_001"/>
    <property type="gene ID" value="Aqu2.1.41861"/>
</dbReference>
<evidence type="ECO:0000313" key="2">
    <source>
        <dbReference type="EnsemblMetazoa" id="Aqu2.1.41861_001"/>
    </source>
</evidence>
<sequence length="97" mass="10076">MPSDSGKRKPTSQKAATSHVEAPAKNGSKAESGKAPKGSTASKAPTSSGGKKTKKGSAPTHDDSEKNGGCMGHWDNTLELVLRISLVDLEQYGLEKP</sequence>
<reference evidence="2" key="1">
    <citation type="submission" date="2017-05" db="UniProtKB">
        <authorList>
            <consortium name="EnsemblMetazoa"/>
        </authorList>
    </citation>
    <scope>IDENTIFICATION</scope>
</reference>
<proteinExistence type="predicted"/>
<accession>A0A1X7VN85</accession>
<organism evidence="2">
    <name type="scientific">Amphimedon queenslandica</name>
    <name type="common">Sponge</name>
    <dbReference type="NCBI Taxonomy" id="400682"/>
    <lineage>
        <taxon>Eukaryota</taxon>
        <taxon>Metazoa</taxon>
        <taxon>Porifera</taxon>
        <taxon>Demospongiae</taxon>
        <taxon>Heteroscleromorpha</taxon>
        <taxon>Haplosclerida</taxon>
        <taxon>Niphatidae</taxon>
        <taxon>Amphimedon</taxon>
    </lineage>
</organism>
<dbReference type="InParanoid" id="A0A1X7VN85"/>
<evidence type="ECO:0000256" key="1">
    <source>
        <dbReference type="SAM" id="MobiDB-lite"/>
    </source>
</evidence>
<feature type="region of interest" description="Disordered" evidence="1">
    <location>
        <begin position="1"/>
        <end position="73"/>
    </location>
</feature>
<protein>
    <submittedName>
        <fullName evidence="2">Uncharacterized protein</fullName>
    </submittedName>
</protein>